<feature type="region of interest" description="Disordered" evidence="1">
    <location>
        <begin position="20"/>
        <end position="49"/>
    </location>
</feature>
<reference evidence="3 4" key="1">
    <citation type="journal article" date="2019" name="Mol. Biol. Evol.">
        <title>Blast fungal genomes show frequent chromosomal changes, gene gains and losses, and effector gene turnover.</title>
        <authorList>
            <person name="Gomez Luciano L.B."/>
            <person name="Jason Tsai I."/>
            <person name="Chuma I."/>
            <person name="Tosa Y."/>
            <person name="Chen Y.H."/>
            <person name="Li J.Y."/>
            <person name="Li M.Y."/>
            <person name="Jade Lu M.Y."/>
            <person name="Nakayashiki H."/>
            <person name="Li W.H."/>
        </authorList>
    </citation>
    <scope>NUCLEOTIDE SEQUENCE [LARGE SCALE GENOMIC DNA]</scope>
    <source>
        <strain evidence="3">MZ5-1-6</strain>
    </source>
</reference>
<dbReference type="EMBL" id="CP034208">
    <property type="protein sequence ID" value="QBZ62590.1"/>
    <property type="molecule type" value="Genomic_DNA"/>
</dbReference>
<organism evidence="3 4">
    <name type="scientific">Pyricularia oryzae</name>
    <name type="common">Rice blast fungus</name>
    <name type="synonym">Magnaporthe oryzae</name>
    <dbReference type="NCBI Taxonomy" id="318829"/>
    <lineage>
        <taxon>Eukaryota</taxon>
        <taxon>Fungi</taxon>
        <taxon>Dikarya</taxon>
        <taxon>Ascomycota</taxon>
        <taxon>Pezizomycotina</taxon>
        <taxon>Sordariomycetes</taxon>
        <taxon>Sordariomycetidae</taxon>
        <taxon>Magnaporthales</taxon>
        <taxon>Pyriculariaceae</taxon>
        <taxon>Pyricularia</taxon>
    </lineage>
</organism>
<feature type="non-terminal residue" evidence="3">
    <location>
        <position position="113"/>
    </location>
</feature>
<keyword evidence="2" id="KW-0472">Membrane</keyword>
<evidence type="ECO:0000256" key="1">
    <source>
        <dbReference type="SAM" id="MobiDB-lite"/>
    </source>
</evidence>
<feature type="transmembrane region" description="Helical" evidence="2">
    <location>
        <begin position="66"/>
        <end position="86"/>
    </location>
</feature>
<sequence length="113" mass="12960">MGTTITEYLKGCFGQREIDKSSKDEANCPSSRNGQGPGIEQASHRKRKKEIDVEKWRMKTERKWEWSGRIKMVLGTFSGVMFFVVWCSHSKTTKTIARPRQGPITVLQRPTAK</sequence>
<accession>A0A4P7NKM9</accession>
<keyword evidence="2" id="KW-0812">Transmembrane</keyword>
<proteinExistence type="predicted"/>
<dbReference type="AlphaFoldDB" id="A0A4P7NKM9"/>
<gene>
    <name evidence="3" type="ORF">PoMZ_11473</name>
</gene>
<evidence type="ECO:0000313" key="3">
    <source>
        <dbReference type="EMBL" id="QBZ62590.1"/>
    </source>
</evidence>
<dbReference type="Proteomes" id="UP000294847">
    <property type="component" value="Chromosome 5"/>
</dbReference>
<keyword evidence="2" id="KW-1133">Transmembrane helix</keyword>
<evidence type="ECO:0000313" key="4">
    <source>
        <dbReference type="Proteomes" id="UP000294847"/>
    </source>
</evidence>
<protein>
    <submittedName>
        <fullName evidence="3">Uncharacterized protein</fullName>
    </submittedName>
</protein>
<name>A0A4P7NKM9_PYROR</name>
<evidence type="ECO:0000256" key="2">
    <source>
        <dbReference type="SAM" id="Phobius"/>
    </source>
</evidence>